<dbReference type="Proteomes" id="UP000777438">
    <property type="component" value="Unassembled WGS sequence"/>
</dbReference>
<dbReference type="PANTHER" id="PTHR31658">
    <property type="entry name" value="CONSERVED OLIGOMERIC GOLGI COMPLEX SUBUNIT 1"/>
    <property type="match status" value="1"/>
</dbReference>
<dbReference type="GO" id="GO:0000139">
    <property type="term" value="C:Golgi membrane"/>
    <property type="evidence" value="ECO:0007669"/>
    <property type="project" value="UniProtKB-SubCell"/>
</dbReference>
<evidence type="ECO:0000256" key="7">
    <source>
        <dbReference type="ARBA" id="ARBA00023136"/>
    </source>
</evidence>
<evidence type="ECO:0000313" key="9">
    <source>
        <dbReference type="EMBL" id="KAH6890494.1"/>
    </source>
</evidence>
<keyword evidence="10" id="KW-1185">Reference proteome</keyword>
<dbReference type="Pfam" id="PF08700">
    <property type="entry name" value="VPS51_Exo84_N"/>
    <property type="match status" value="1"/>
</dbReference>
<proteinExistence type="inferred from homology"/>
<dbReference type="GO" id="GO:0006891">
    <property type="term" value="P:intra-Golgi vesicle-mediated transport"/>
    <property type="evidence" value="ECO:0007669"/>
    <property type="project" value="InterPro"/>
</dbReference>
<evidence type="ECO:0000256" key="1">
    <source>
        <dbReference type="ARBA" id="ARBA00004395"/>
    </source>
</evidence>
<evidence type="ECO:0000256" key="6">
    <source>
        <dbReference type="ARBA" id="ARBA00023034"/>
    </source>
</evidence>
<dbReference type="GO" id="GO:0017119">
    <property type="term" value="C:Golgi transport complex"/>
    <property type="evidence" value="ECO:0007669"/>
    <property type="project" value="InterPro"/>
</dbReference>
<evidence type="ECO:0000256" key="3">
    <source>
        <dbReference type="ARBA" id="ARBA00020978"/>
    </source>
</evidence>
<feature type="compositionally biased region" description="Basic and acidic residues" evidence="8">
    <location>
        <begin position="710"/>
        <end position="726"/>
    </location>
</feature>
<organism evidence="9 10">
    <name type="scientific">Thelonectria olida</name>
    <dbReference type="NCBI Taxonomy" id="1576542"/>
    <lineage>
        <taxon>Eukaryota</taxon>
        <taxon>Fungi</taxon>
        <taxon>Dikarya</taxon>
        <taxon>Ascomycota</taxon>
        <taxon>Pezizomycotina</taxon>
        <taxon>Sordariomycetes</taxon>
        <taxon>Hypocreomycetidae</taxon>
        <taxon>Hypocreales</taxon>
        <taxon>Nectriaceae</taxon>
        <taxon>Thelonectria</taxon>
    </lineage>
</organism>
<evidence type="ECO:0000256" key="2">
    <source>
        <dbReference type="ARBA" id="ARBA00006653"/>
    </source>
</evidence>
<keyword evidence="4" id="KW-0813">Transport</keyword>
<protein>
    <recommendedName>
        <fullName evidence="3">Conserved oligomeric Golgi complex subunit 1</fullName>
    </recommendedName>
</protein>
<evidence type="ECO:0000313" key="10">
    <source>
        <dbReference type="Proteomes" id="UP000777438"/>
    </source>
</evidence>
<feature type="compositionally biased region" description="Basic and acidic residues" evidence="8">
    <location>
        <begin position="736"/>
        <end position="746"/>
    </location>
</feature>
<evidence type="ECO:0000256" key="4">
    <source>
        <dbReference type="ARBA" id="ARBA00022448"/>
    </source>
</evidence>
<evidence type="ECO:0000256" key="5">
    <source>
        <dbReference type="ARBA" id="ARBA00022927"/>
    </source>
</evidence>
<accession>A0A9P8W5S2</accession>
<dbReference type="EMBL" id="JAGPYM010000009">
    <property type="protein sequence ID" value="KAH6890494.1"/>
    <property type="molecule type" value="Genomic_DNA"/>
</dbReference>
<comment type="subcellular location">
    <subcellularLocation>
        <location evidence="1">Golgi apparatus membrane</location>
        <topology evidence="1">Peripheral membrane protein</topology>
    </subcellularLocation>
</comment>
<name>A0A9P8W5S2_9HYPO</name>
<comment type="caution">
    <text evidence="9">The sequence shown here is derived from an EMBL/GenBank/DDBJ whole genome shotgun (WGS) entry which is preliminary data.</text>
</comment>
<dbReference type="GO" id="GO:0015031">
    <property type="term" value="P:protein transport"/>
    <property type="evidence" value="ECO:0007669"/>
    <property type="project" value="UniProtKB-KW"/>
</dbReference>
<feature type="region of interest" description="Disordered" evidence="8">
    <location>
        <begin position="690"/>
        <end position="754"/>
    </location>
</feature>
<feature type="compositionally biased region" description="Acidic residues" evidence="8">
    <location>
        <begin position="700"/>
        <end position="709"/>
    </location>
</feature>
<dbReference type="AlphaFoldDB" id="A0A9P8W5S2"/>
<keyword evidence="5" id="KW-0653">Protein transport</keyword>
<dbReference type="PANTHER" id="PTHR31658:SF0">
    <property type="entry name" value="CONSERVED OLIGOMERIC GOLGI COMPLEX SUBUNIT 1"/>
    <property type="match status" value="1"/>
</dbReference>
<reference evidence="9 10" key="1">
    <citation type="journal article" date="2021" name="Nat. Commun.">
        <title>Genetic determinants of endophytism in the Arabidopsis root mycobiome.</title>
        <authorList>
            <person name="Mesny F."/>
            <person name="Miyauchi S."/>
            <person name="Thiergart T."/>
            <person name="Pickel B."/>
            <person name="Atanasova L."/>
            <person name="Karlsson M."/>
            <person name="Huettel B."/>
            <person name="Barry K.W."/>
            <person name="Haridas S."/>
            <person name="Chen C."/>
            <person name="Bauer D."/>
            <person name="Andreopoulos W."/>
            <person name="Pangilinan J."/>
            <person name="LaButti K."/>
            <person name="Riley R."/>
            <person name="Lipzen A."/>
            <person name="Clum A."/>
            <person name="Drula E."/>
            <person name="Henrissat B."/>
            <person name="Kohler A."/>
            <person name="Grigoriev I.V."/>
            <person name="Martin F.M."/>
            <person name="Hacquard S."/>
        </authorList>
    </citation>
    <scope>NUCLEOTIDE SEQUENCE [LARGE SCALE GENOMIC DNA]</scope>
    <source>
        <strain evidence="9 10">MPI-CAGE-CH-0241</strain>
    </source>
</reference>
<sequence>MANIDTSAFTSSDEIFAANHSLPQIRAIRKSLHIQIDEKATRLRTQVGSSYRDLLGTADTIVQMRGDNDVVQDLLGKMGGRCGRTVIDAKASGLANFVEKENRSGAAVAARLKLLDACVLIVGRILKGKGGLGDQVKKGDRLVLATKVWVLGRLLINNLAEDATDAATRRAVETSKSTLGSLRRRLVRNVDKVFENTGDKMERDDVLKALCAYSLVTSSGARDVVRHLLKVRGETIAAVEESERGRERGTDDVVQALSLYTKTLLDVQALVPGKLSLALASLKKQRLLADPAMKQLEALRLDVYERWCGEEIQYFTPYIRHDDLDGAQARDMLMNWASTGSEVLLDGLKKTLEQMSEFKSIMDLRTRILQLWIRDGGKARGIDPSEMQDDLRDAINTRMLAVLDTKVSKLRLVGSEISGTLGRWKDGITDEHVSLWDDEGYAEALAGGAGPFVQEVVSRLYGRNDAVSKAANCYKTWYHVIDDVKEVVESLRRQRWDNDYDEIEDEETIEARQQLLSKDDPQMLQAKLDVTLDKSFKDLEDHIQRLWSKRSPASRNDTVAMYFLRVVRDIRQQLPQRAAIKSFGLAMVPSLHSTIATWTTKAAVDEFAAGGLAPRVVVGRSLWEGDPELPNQPSPEVFQFLRALSLSMSDAGADLWTSAAVAVLKKHLSQQLCEKWQVVLKEVTQKINDAEPVSDKKDDKEDETEDSKDENEAKQESEDKDSKEEVDNGEEEDGKDEEKDNGKDTEPSLTPEQTTDLLTQWLFDIALLRRCICTTTEGAPDELKDLEDKVFEQSKLQDPAALHRIVKLANDFWQRTSLLFGLLA</sequence>
<dbReference type="InterPro" id="IPR033370">
    <property type="entry name" value="COG1"/>
</dbReference>
<evidence type="ECO:0000256" key="8">
    <source>
        <dbReference type="SAM" id="MobiDB-lite"/>
    </source>
</evidence>
<keyword evidence="6" id="KW-0333">Golgi apparatus</keyword>
<gene>
    <name evidence="9" type="ORF">B0T10DRAFT_459148</name>
</gene>
<dbReference type="OrthoDB" id="46189at2759"/>
<keyword evidence="7" id="KW-0472">Membrane</keyword>
<comment type="similarity">
    <text evidence="2">Belongs to the COG1 family.</text>
</comment>